<name>A0A8H6T144_9AGAR</name>
<keyword evidence="4" id="KW-1185">Reference proteome</keyword>
<dbReference type="AlphaFoldDB" id="A0A8H6T144"/>
<protein>
    <submittedName>
        <fullName evidence="3">Uncharacterized protein</fullName>
    </submittedName>
</protein>
<feature type="transmembrane region" description="Helical" evidence="2">
    <location>
        <begin position="34"/>
        <end position="53"/>
    </location>
</feature>
<evidence type="ECO:0000313" key="4">
    <source>
        <dbReference type="Proteomes" id="UP000636479"/>
    </source>
</evidence>
<dbReference type="EMBL" id="JACAZF010000004">
    <property type="protein sequence ID" value="KAF7307555.1"/>
    <property type="molecule type" value="Genomic_DNA"/>
</dbReference>
<accession>A0A8H6T144</accession>
<feature type="compositionally biased region" description="Polar residues" evidence="1">
    <location>
        <begin position="177"/>
        <end position="188"/>
    </location>
</feature>
<dbReference type="RefSeq" id="XP_037222574.1">
    <property type="nucleotide sequence ID" value="XM_037362282.1"/>
</dbReference>
<keyword evidence="2" id="KW-1133">Transmembrane helix</keyword>
<proteinExistence type="predicted"/>
<evidence type="ECO:0000313" key="3">
    <source>
        <dbReference type="EMBL" id="KAF7307555.1"/>
    </source>
</evidence>
<reference evidence="3" key="1">
    <citation type="submission" date="2020-05" db="EMBL/GenBank/DDBJ databases">
        <title>Mycena genomes resolve the evolution of fungal bioluminescence.</title>
        <authorList>
            <person name="Tsai I.J."/>
        </authorList>
    </citation>
    <scope>NUCLEOTIDE SEQUENCE</scope>
    <source>
        <strain evidence="3">171206Taipei</strain>
    </source>
</reference>
<keyword evidence="2" id="KW-0472">Membrane</keyword>
<comment type="caution">
    <text evidence="3">The sequence shown here is derived from an EMBL/GenBank/DDBJ whole genome shotgun (WGS) entry which is preliminary data.</text>
</comment>
<dbReference type="GeneID" id="59344798"/>
<feature type="region of interest" description="Disordered" evidence="1">
    <location>
        <begin position="154"/>
        <end position="233"/>
    </location>
</feature>
<organism evidence="3 4">
    <name type="scientific">Mycena indigotica</name>
    <dbReference type="NCBI Taxonomy" id="2126181"/>
    <lineage>
        <taxon>Eukaryota</taxon>
        <taxon>Fungi</taxon>
        <taxon>Dikarya</taxon>
        <taxon>Basidiomycota</taxon>
        <taxon>Agaricomycotina</taxon>
        <taxon>Agaricomycetes</taxon>
        <taxon>Agaricomycetidae</taxon>
        <taxon>Agaricales</taxon>
        <taxon>Marasmiineae</taxon>
        <taxon>Mycenaceae</taxon>
        <taxon>Mycena</taxon>
    </lineage>
</organism>
<feature type="transmembrane region" description="Helical" evidence="2">
    <location>
        <begin position="90"/>
        <end position="112"/>
    </location>
</feature>
<evidence type="ECO:0000256" key="2">
    <source>
        <dbReference type="SAM" id="Phobius"/>
    </source>
</evidence>
<keyword evidence="2" id="KW-0812">Transmembrane</keyword>
<dbReference type="Proteomes" id="UP000636479">
    <property type="component" value="Unassembled WGS sequence"/>
</dbReference>
<evidence type="ECO:0000256" key="1">
    <source>
        <dbReference type="SAM" id="MobiDB-lite"/>
    </source>
</evidence>
<gene>
    <name evidence="3" type="ORF">MIND_00550300</name>
</gene>
<sequence length="278" mass="30091">MGPMAHWQAYVPVIPQLSERCTPTRWTRMALGRLALALHLLGPGPPIAISIVIKPAAVAALPLPCLHTIIQRRDADSPGPPARTMPWPEVLTIVGAAVAVLAVAAVSLACYWRFTRRISQDVAPRPFGLGGARPGRAGSLASWAPAIRRSLRRFRDRRVRDGPGAEDQPLAPRRTDTGSTTHELYLSNQRHRAREKLDADPESDIEAAPLHRSPSVGESTVTGDADNDGLGPETVHTQLASALSRIEQLNTRIVHLELQLTESLFRPPASSSESATVE</sequence>